<name>A0ABD2YLQ4_9GENT</name>
<dbReference type="PANTHER" id="PTHR15668">
    <property type="entry name" value="JM1 PROTEIN"/>
    <property type="match status" value="1"/>
</dbReference>
<evidence type="ECO:0000256" key="2">
    <source>
        <dbReference type="SAM" id="MobiDB-lite"/>
    </source>
</evidence>
<evidence type="ECO:0000313" key="4">
    <source>
        <dbReference type="EMBL" id="KAL3508340.1"/>
    </source>
</evidence>
<gene>
    <name evidence="4" type="ORF">ACH5RR_027741</name>
</gene>
<dbReference type="InterPro" id="IPR008530">
    <property type="entry name" value="CCDC22"/>
</dbReference>
<comment type="caution">
    <text evidence="4">The sequence shown here is derived from an EMBL/GenBank/DDBJ whole genome shotgun (WGS) entry which is preliminary data.</text>
</comment>
<evidence type="ECO:0000256" key="1">
    <source>
        <dbReference type="SAM" id="Coils"/>
    </source>
</evidence>
<evidence type="ECO:0000259" key="3">
    <source>
        <dbReference type="Pfam" id="PF05667"/>
    </source>
</evidence>
<feature type="domain" description="CCDC22 coiled-coil" evidence="3">
    <location>
        <begin position="154"/>
        <end position="373"/>
    </location>
</feature>
<dbReference type="Pfam" id="PF05667">
    <property type="entry name" value="CCDC22_CC"/>
    <property type="match status" value="1"/>
</dbReference>
<organism evidence="4 5">
    <name type="scientific">Cinchona calisaya</name>
    <dbReference type="NCBI Taxonomy" id="153742"/>
    <lineage>
        <taxon>Eukaryota</taxon>
        <taxon>Viridiplantae</taxon>
        <taxon>Streptophyta</taxon>
        <taxon>Embryophyta</taxon>
        <taxon>Tracheophyta</taxon>
        <taxon>Spermatophyta</taxon>
        <taxon>Magnoliopsida</taxon>
        <taxon>eudicotyledons</taxon>
        <taxon>Gunneridae</taxon>
        <taxon>Pentapetalae</taxon>
        <taxon>asterids</taxon>
        <taxon>lamiids</taxon>
        <taxon>Gentianales</taxon>
        <taxon>Rubiaceae</taxon>
        <taxon>Cinchonoideae</taxon>
        <taxon>Cinchoneae</taxon>
        <taxon>Cinchona</taxon>
    </lineage>
</organism>
<dbReference type="InterPro" id="IPR048348">
    <property type="entry name" value="CCDC22_CC"/>
</dbReference>
<sequence length="407" mass="46962">MDDISFHKFLYPLEEDLYKLVRFLVGRLAKSSEVQKVNNQKETKEFVEEFKDLRMQSESAESANIGSGDSVLEESDKSTSILGSLSSDEDDGVEKSRSGTTDIGGPNASGNKETIALGFNEHFDKHEEKLNSLQDLSCEQKLLLDLIAKTSKCQHLQDEHELLKAAVAVENLHSLDFYIQQLNDLMEARRDELVKLESQWNALRRSIEEKRTSLEEAFCATKPDAHEKLQTKKDIEREIQSVSAEMDRREDQISELSEELEKQPKVALRGSFVLRIKEITKNSRKQDADIERILRETRELQLESNSIQERLNRTYAVVDETIFREARKDQVARQAYRSLRRIHECFEQTAEKVLLTDRTRREVVDYEAKLASMASRSLNIDKLQADLDAIRKENDVLERNLKDSTEH</sequence>
<dbReference type="Proteomes" id="UP001630127">
    <property type="component" value="Unassembled WGS sequence"/>
</dbReference>
<dbReference type="PANTHER" id="PTHR15668:SF4">
    <property type="entry name" value="COILED-COIL DOMAIN-CONTAINING PROTEIN 22"/>
    <property type="match status" value="1"/>
</dbReference>
<dbReference type="AlphaFoldDB" id="A0ABD2YLQ4"/>
<feature type="region of interest" description="Disordered" evidence="2">
    <location>
        <begin position="57"/>
        <end position="111"/>
    </location>
</feature>
<reference evidence="4 5" key="1">
    <citation type="submission" date="2024-11" db="EMBL/GenBank/DDBJ databases">
        <title>A near-complete genome assembly of Cinchona calisaya.</title>
        <authorList>
            <person name="Lian D.C."/>
            <person name="Zhao X.W."/>
            <person name="Wei L."/>
        </authorList>
    </citation>
    <scope>NUCLEOTIDE SEQUENCE [LARGE SCALE GENOMIC DNA]</scope>
    <source>
        <tissue evidence="4">Nenye</tissue>
    </source>
</reference>
<keyword evidence="1" id="KW-0175">Coiled coil</keyword>
<evidence type="ECO:0000313" key="5">
    <source>
        <dbReference type="Proteomes" id="UP001630127"/>
    </source>
</evidence>
<feature type="compositionally biased region" description="Polar residues" evidence="2">
    <location>
        <begin position="57"/>
        <end position="67"/>
    </location>
</feature>
<protein>
    <recommendedName>
        <fullName evidence="3">CCDC22 coiled-coil domain-containing protein</fullName>
    </recommendedName>
</protein>
<feature type="coiled-coil region" evidence="1">
    <location>
        <begin position="225"/>
        <end position="259"/>
    </location>
</feature>
<feature type="coiled-coil region" evidence="1">
    <location>
        <begin position="380"/>
        <end position="407"/>
    </location>
</feature>
<accession>A0ABD2YLQ4</accession>
<proteinExistence type="predicted"/>
<dbReference type="EMBL" id="JBJUIK010000012">
    <property type="protein sequence ID" value="KAL3508340.1"/>
    <property type="molecule type" value="Genomic_DNA"/>
</dbReference>
<keyword evidence="5" id="KW-1185">Reference proteome</keyword>